<protein>
    <submittedName>
        <fullName evidence="1">Uncharacterized protein</fullName>
    </submittedName>
</protein>
<sequence length="66" mass="7697">MCYPFSIIIKCIRFEWLLGSVQVRKMCCGGVPEEVNEDLPDYYYVEAGPRVIYYDYLLESDVSLGF</sequence>
<dbReference type="EMBL" id="CM001886">
    <property type="protein sequence ID" value="EOY16886.1"/>
    <property type="molecule type" value="Genomic_DNA"/>
</dbReference>
<dbReference type="HOGENOM" id="CLU_2836429_0_0_1"/>
<dbReference type="Proteomes" id="UP000026915">
    <property type="component" value="Chromosome 8"/>
</dbReference>
<evidence type="ECO:0000313" key="1">
    <source>
        <dbReference type="EMBL" id="EOY16886.1"/>
    </source>
</evidence>
<dbReference type="AlphaFoldDB" id="A0A061FIH9"/>
<evidence type="ECO:0000313" key="2">
    <source>
        <dbReference type="Proteomes" id="UP000026915"/>
    </source>
</evidence>
<dbReference type="Gramene" id="EOY16886">
    <property type="protein sequence ID" value="EOY16886"/>
    <property type="gene ID" value="TCM_035824"/>
</dbReference>
<organism evidence="1 2">
    <name type="scientific">Theobroma cacao</name>
    <name type="common">Cacao</name>
    <name type="synonym">Cocoa</name>
    <dbReference type="NCBI Taxonomy" id="3641"/>
    <lineage>
        <taxon>Eukaryota</taxon>
        <taxon>Viridiplantae</taxon>
        <taxon>Streptophyta</taxon>
        <taxon>Embryophyta</taxon>
        <taxon>Tracheophyta</taxon>
        <taxon>Spermatophyta</taxon>
        <taxon>Magnoliopsida</taxon>
        <taxon>eudicotyledons</taxon>
        <taxon>Gunneridae</taxon>
        <taxon>Pentapetalae</taxon>
        <taxon>rosids</taxon>
        <taxon>malvids</taxon>
        <taxon>Malvales</taxon>
        <taxon>Malvaceae</taxon>
        <taxon>Byttnerioideae</taxon>
        <taxon>Theobroma</taxon>
    </lineage>
</organism>
<keyword evidence="2" id="KW-1185">Reference proteome</keyword>
<accession>A0A061FIH9</accession>
<proteinExistence type="predicted"/>
<gene>
    <name evidence="1" type="ORF">TCM_035824</name>
</gene>
<reference evidence="1 2" key="1">
    <citation type="journal article" date="2013" name="Genome Biol.">
        <title>The genome sequence of the most widely cultivated cacao type and its use to identify candidate genes regulating pod color.</title>
        <authorList>
            <person name="Motamayor J.C."/>
            <person name="Mockaitis K."/>
            <person name="Schmutz J."/>
            <person name="Haiminen N."/>
            <person name="Iii D.L."/>
            <person name="Cornejo O."/>
            <person name="Findley S.D."/>
            <person name="Zheng P."/>
            <person name="Utro F."/>
            <person name="Royaert S."/>
            <person name="Saski C."/>
            <person name="Jenkins J."/>
            <person name="Podicheti R."/>
            <person name="Zhao M."/>
            <person name="Scheffler B.E."/>
            <person name="Stack J.C."/>
            <person name="Feltus F.A."/>
            <person name="Mustiga G.M."/>
            <person name="Amores F."/>
            <person name="Phillips W."/>
            <person name="Marelli J.P."/>
            <person name="May G.D."/>
            <person name="Shapiro H."/>
            <person name="Ma J."/>
            <person name="Bustamante C.D."/>
            <person name="Schnell R.J."/>
            <person name="Main D."/>
            <person name="Gilbert D."/>
            <person name="Parida L."/>
            <person name="Kuhn D.N."/>
        </authorList>
    </citation>
    <scope>NUCLEOTIDE SEQUENCE [LARGE SCALE GENOMIC DNA]</scope>
    <source>
        <strain evidence="2">cv. Matina 1-6</strain>
    </source>
</reference>
<name>A0A061FIH9_THECC</name>
<dbReference type="InParanoid" id="A0A061FIH9"/>